<gene>
    <name evidence="2" type="ORF">EVG20_g4129</name>
</gene>
<protein>
    <submittedName>
        <fullName evidence="2">Uncharacterized protein</fullName>
    </submittedName>
</protein>
<feature type="region of interest" description="Disordered" evidence="1">
    <location>
        <begin position="16"/>
        <end position="53"/>
    </location>
</feature>
<feature type="compositionally biased region" description="Polar residues" evidence="1">
    <location>
        <begin position="16"/>
        <end position="26"/>
    </location>
</feature>
<name>A0A4Y9YX91_9AGAM</name>
<comment type="caution">
    <text evidence="2">The sequence shown here is derived from an EMBL/GenBank/DDBJ whole genome shotgun (WGS) entry which is preliminary data.</text>
</comment>
<reference evidence="2 3" key="1">
    <citation type="submission" date="2019-02" db="EMBL/GenBank/DDBJ databases">
        <title>Genome sequencing of the rare red list fungi Dentipellis fragilis.</title>
        <authorList>
            <person name="Buettner E."/>
            <person name="Kellner H."/>
        </authorList>
    </citation>
    <scope>NUCLEOTIDE SEQUENCE [LARGE SCALE GENOMIC DNA]</scope>
    <source>
        <strain evidence="2 3">DSM 105465</strain>
    </source>
</reference>
<sequence length="500" mass="56847">MESHFPHLTIWRPRQRPSNPAWSTTIPAIGARPTSPWASQERNRGPSSLTGRNIEQEYSRELALSGLCEGPSENLDLSRRLCLLQDYQRAIRMMAGHFRPLPPIHEQPTLPSTRLRVRASATVVSQMQSNGKTVSFRRYPSRHLGIEEESGWLVTLHSQSPFLEHMIDANQDLLVLGEKVQAGPYTDSEGYISLHVLSMRTGAQHPLARRRLLTFPFEWSSNSDLTYEVRICGSQLSVLCVDHVAGNDSTAAVWDWRRAEKRMGPMPRCLDEKSHSYEFGHPEAYDMSAPTISSDLFFPHQVGLPGNHDSPADNLVTIFLNGFDIQERRIHMEIFVPRSTFRKNMVPAQNGAAPIRYRWKKWGPPAAHISFDAGPRLIGRDNVTSCMRYADLYRDEADGKIKLTLHDFNPARVEKADHEPADRRDSRVYSSNGAPAGFWSDDAVKGDLRFLCNHKELPSYLQSIRYREYHPTVTEELVAIHPNWNYGSPPELPMGVFIFN</sequence>
<proteinExistence type="predicted"/>
<dbReference type="Proteomes" id="UP000298327">
    <property type="component" value="Unassembled WGS sequence"/>
</dbReference>
<evidence type="ECO:0000313" key="2">
    <source>
        <dbReference type="EMBL" id="TFY66955.1"/>
    </source>
</evidence>
<accession>A0A4Y9YX91</accession>
<evidence type="ECO:0000313" key="3">
    <source>
        <dbReference type="Proteomes" id="UP000298327"/>
    </source>
</evidence>
<organism evidence="2 3">
    <name type="scientific">Dentipellis fragilis</name>
    <dbReference type="NCBI Taxonomy" id="205917"/>
    <lineage>
        <taxon>Eukaryota</taxon>
        <taxon>Fungi</taxon>
        <taxon>Dikarya</taxon>
        <taxon>Basidiomycota</taxon>
        <taxon>Agaricomycotina</taxon>
        <taxon>Agaricomycetes</taxon>
        <taxon>Russulales</taxon>
        <taxon>Hericiaceae</taxon>
        <taxon>Dentipellis</taxon>
    </lineage>
</organism>
<feature type="compositionally biased region" description="Polar residues" evidence="1">
    <location>
        <begin position="36"/>
        <end position="53"/>
    </location>
</feature>
<dbReference type="EMBL" id="SEOQ01000205">
    <property type="protein sequence ID" value="TFY66955.1"/>
    <property type="molecule type" value="Genomic_DNA"/>
</dbReference>
<dbReference type="AlphaFoldDB" id="A0A4Y9YX91"/>
<evidence type="ECO:0000256" key="1">
    <source>
        <dbReference type="SAM" id="MobiDB-lite"/>
    </source>
</evidence>
<keyword evidence="3" id="KW-1185">Reference proteome</keyword>
<dbReference type="OrthoDB" id="3174109at2759"/>